<dbReference type="PRINTS" id="PR00081">
    <property type="entry name" value="GDHRDH"/>
</dbReference>
<dbReference type="PANTHER" id="PTHR42760">
    <property type="entry name" value="SHORT-CHAIN DEHYDROGENASES/REDUCTASES FAMILY MEMBER"/>
    <property type="match status" value="1"/>
</dbReference>
<gene>
    <name evidence="3" type="ORF">GTZ99_14635</name>
</gene>
<organism evidence="3 4">
    <name type="scientific">Novosphingobium ovatum</name>
    <dbReference type="NCBI Taxonomy" id="1908523"/>
    <lineage>
        <taxon>Bacteria</taxon>
        <taxon>Pseudomonadati</taxon>
        <taxon>Pseudomonadota</taxon>
        <taxon>Alphaproteobacteria</taxon>
        <taxon>Sphingomonadales</taxon>
        <taxon>Sphingomonadaceae</taxon>
        <taxon>Novosphingobium</taxon>
    </lineage>
</organism>
<dbReference type="PROSITE" id="PS00061">
    <property type="entry name" value="ADH_SHORT"/>
    <property type="match status" value="1"/>
</dbReference>
<sequence>MTMSDNRIALVTGAASAAGLGFAMARRLALTGHTVWLTDLDGDAAQARAAELRADGHDAHGMAHNVTDRASWDAVMAAVGPRLNVLVNNAGIAVLHKIEILEPEDWTRQIEVNLSSVYLGCRAALPALRAAAADTPKGASVVNISSVAGLVGIGGASAYAASKGGVRLLSKSLAMEWAREGIRVNSVHPGVIWTEMQQVAIRDNPAQYDAINASIPMGRMGEPDDIAQMVAFLASDAAGYVTGGEFVVDGGLTAQ</sequence>
<evidence type="ECO:0000313" key="4">
    <source>
        <dbReference type="Proteomes" id="UP000753724"/>
    </source>
</evidence>
<dbReference type="SUPFAM" id="SSF51735">
    <property type="entry name" value="NAD(P)-binding Rossmann-fold domains"/>
    <property type="match status" value="1"/>
</dbReference>
<dbReference type="InterPro" id="IPR036291">
    <property type="entry name" value="NAD(P)-bd_dom_sf"/>
</dbReference>
<dbReference type="PANTHER" id="PTHR42760:SF133">
    <property type="entry name" value="3-OXOACYL-[ACYL-CARRIER-PROTEIN] REDUCTASE"/>
    <property type="match status" value="1"/>
</dbReference>
<dbReference type="PRINTS" id="PR00080">
    <property type="entry name" value="SDRFAMILY"/>
</dbReference>
<keyword evidence="2" id="KW-0560">Oxidoreductase</keyword>
<comment type="caution">
    <text evidence="3">The sequence shown here is derived from an EMBL/GenBank/DDBJ whole genome shotgun (WGS) entry which is preliminary data.</text>
</comment>
<dbReference type="InterPro" id="IPR002347">
    <property type="entry name" value="SDR_fam"/>
</dbReference>
<keyword evidence="4" id="KW-1185">Reference proteome</keyword>
<evidence type="ECO:0000313" key="3">
    <source>
        <dbReference type="EMBL" id="NBC37789.1"/>
    </source>
</evidence>
<name>A0ABW9XH51_9SPHN</name>
<accession>A0ABW9XH51</accession>
<comment type="similarity">
    <text evidence="1">Belongs to the short-chain dehydrogenases/reductases (SDR) family.</text>
</comment>
<dbReference type="InterPro" id="IPR020904">
    <property type="entry name" value="Sc_DH/Rdtase_CS"/>
</dbReference>
<protein>
    <submittedName>
        <fullName evidence="3">SDR family oxidoreductase</fullName>
    </submittedName>
</protein>
<reference evidence="4" key="1">
    <citation type="submission" date="2020-01" db="EMBL/GenBank/DDBJ databases">
        <title>Sphingomonas sp. strain CSW-10.</title>
        <authorList>
            <person name="Chen W.-M."/>
        </authorList>
    </citation>
    <scope>NUCLEOTIDE SEQUENCE [LARGE SCALE GENOMIC DNA]</scope>
    <source>
        <strain evidence="4">FSY-8</strain>
    </source>
</reference>
<dbReference type="Gene3D" id="3.40.50.720">
    <property type="entry name" value="NAD(P)-binding Rossmann-like Domain"/>
    <property type="match status" value="1"/>
</dbReference>
<dbReference type="RefSeq" id="WP_161720190.1">
    <property type="nucleotide sequence ID" value="NZ_JAAAPO010000006.1"/>
</dbReference>
<dbReference type="Pfam" id="PF13561">
    <property type="entry name" value="adh_short_C2"/>
    <property type="match status" value="1"/>
</dbReference>
<evidence type="ECO:0000256" key="1">
    <source>
        <dbReference type="ARBA" id="ARBA00006484"/>
    </source>
</evidence>
<evidence type="ECO:0000256" key="2">
    <source>
        <dbReference type="ARBA" id="ARBA00023002"/>
    </source>
</evidence>
<dbReference type="EMBL" id="JAAAPO010000006">
    <property type="protein sequence ID" value="NBC37789.1"/>
    <property type="molecule type" value="Genomic_DNA"/>
</dbReference>
<proteinExistence type="inferred from homology"/>
<dbReference type="Proteomes" id="UP000753724">
    <property type="component" value="Unassembled WGS sequence"/>
</dbReference>